<keyword evidence="2" id="KW-0732">Signal</keyword>
<feature type="compositionally biased region" description="Acidic residues" evidence="1">
    <location>
        <begin position="226"/>
        <end position="245"/>
    </location>
</feature>
<dbReference type="OrthoDB" id="2975193at2759"/>
<accession>S7QBX0</accession>
<evidence type="ECO:0000256" key="2">
    <source>
        <dbReference type="SAM" id="SignalP"/>
    </source>
</evidence>
<feature type="domain" description="Deoxyribonuclease NucA/NucB" evidence="3">
    <location>
        <begin position="33"/>
        <end position="129"/>
    </location>
</feature>
<evidence type="ECO:0000313" key="5">
    <source>
        <dbReference type="Proteomes" id="UP000030669"/>
    </source>
</evidence>
<feature type="region of interest" description="Disordered" evidence="1">
    <location>
        <begin position="152"/>
        <end position="172"/>
    </location>
</feature>
<dbReference type="Pfam" id="PF14040">
    <property type="entry name" value="DNase_NucA_NucB"/>
    <property type="match status" value="1"/>
</dbReference>
<protein>
    <recommendedName>
        <fullName evidence="3">Deoxyribonuclease NucA/NucB domain-containing protein</fullName>
    </recommendedName>
</protein>
<sequence length="245" mass="26878">MKTFLLLLLAGSAFAIPSVVFDCTRIPETCKNMCFAINCKHEPSQLTFDNPSATVKKGRRNAAGCTTNNRCKGRTDKKTTCDEYPFASTAQGGASAVTRCVSIDECRSQGGSLSSFYRNLKANDKFTVTFKSFNSIAFCVAPFGQCKNDGEEFQHGAPATRRDLPSNGTEPPGQVYRTKRGLELYAPSGDVQVGDRVFVPDPELIERALDDDCSNGVDETRKRDIDEAEMEELGDWDEVESVVPN</sequence>
<dbReference type="RefSeq" id="XP_007864052.1">
    <property type="nucleotide sequence ID" value="XM_007865861.1"/>
</dbReference>
<dbReference type="KEGG" id="gtr:GLOTRDRAFT_110324"/>
<dbReference type="HOGENOM" id="CLU_1133681_0_0_1"/>
<feature type="chain" id="PRO_5013288712" description="Deoxyribonuclease NucA/NucB domain-containing protein" evidence="2">
    <location>
        <begin position="16"/>
        <end position="245"/>
    </location>
</feature>
<dbReference type="EMBL" id="KB469299">
    <property type="protein sequence ID" value="EPQ56853.1"/>
    <property type="molecule type" value="Genomic_DNA"/>
</dbReference>
<organism evidence="4 5">
    <name type="scientific">Gloeophyllum trabeum (strain ATCC 11539 / FP-39264 / Madison 617)</name>
    <name type="common">Brown rot fungus</name>
    <dbReference type="NCBI Taxonomy" id="670483"/>
    <lineage>
        <taxon>Eukaryota</taxon>
        <taxon>Fungi</taxon>
        <taxon>Dikarya</taxon>
        <taxon>Basidiomycota</taxon>
        <taxon>Agaricomycotina</taxon>
        <taxon>Agaricomycetes</taxon>
        <taxon>Gloeophyllales</taxon>
        <taxon>Gloeophyllaceae</taxon>
        <taxon>Gloeophyllum</taxon>
    </lineage>
</organism>
<feature type="signal peptide" evidence="2">
    <location>
        <begin position="1"/>
        <end position="15"/>
    </location>
</feature>
<feature type="region of interest" description="Disordered" evidence="1">
    <location>
        <begin position="211"/>
        <end position="245"/>
    </location>
</feature>
<dbReference type="OMA" id="WDCTNSL"/>
<gene>
    <name evidence="4" type="ORF">GLOTRDRAFT_110324</name>
</gene>
<dbReference type="eggNOG" id="ENOG502S8F7">
    <property type="taxonomic scope" value="Eukaryota"/>
</dbReference>
<evidence type="ECO:0000259" key="3">
    <source>
        <dbReference type="Pfam" id="PF14040"/>
    </source>
</evidence>
<keyword evidence="5" id="KW-1185">Reference proteome</keyword>
<evidence type="ECO:0000313" key="4">
    <source>
        <dbReference type="EMBL" id="EPQ56853.1"/>
    </source>
</evidence>
<reference evidence="4 5" key="1">
    <citation type="journal article" date="2012" name="Science">
        <title>The Paleozoic origin of enzymatic lignin decomposition reconstructed from 31 fungal genomes.</title>
        <authorList>
            <person name="Floudas D."/>
            <person name="Binder M."/>
            <person name="Riley R."/>
            <person name="Barry K."/>
            <person name="Blanchette R.A."/>
            <person name="Henrissat B."/>
            <person name="Martinez A.T."/>
            <person name="Otillar R."/>
            <person name="Spatafora J.W."/>
            <person name="Yadav J.S."/>
            <person name="Aerts A."/>
            <person name="Benoit I."/>
            <person name="Boyd A."/>
            <person name="Carlson A."/>
            <person name="Copeland A."/>
            <person name="Coutinho P.M."/>
            <person name="de Vries R.P."/>
            <person name="Ferreira P."/>
            <person name="Findley K."/>
            <person name="Foster B."/>
            <person name="Gaskell J."/>
            <person name="Glotzer D."/>
            <person name="Gorecki P."/>
            <person name="Heitman J."/>
            <person name="Hesse C."/>
            <person name="Hori C."/>
            <person name="Igarashi K."/>
            <person name="Jurgens J.A."/>
            <person name="Kallen N."/>
            <person name="Kersten P."/>
            <person name="Kohler A."/>
            <person name="Kuees U."/>
            <person name="Kumar T.K.A."/>
            <person name="Kuo A."/>
            <person name="LaButti K."/>
            <person name="Larrondo L.F."/>
            <person name="Lindquist E."/>
            <person name="Ling A."/>
            <person name="Lombard V."/>
            <person name="Lucas S."/>
            <person name="Lundell T."/>
            <person name="Martin R."/>
            <person name="McLaughlin D.J."/>
            <person name="Morgenstern I."/>
            <person name="Morin E."/>
            <person name="Murat C."/>
            <person name="Nagy L.G."/>
            <person name="Nolan M."/>
            <person name="Ohm R.A."/>
            <person name="Patyshakuliyeva A."/>
            <person name="Rokas A."/>
            <person name="Ruiz-Duenas F.J."/>
            <person name="Sabat G."/>
            <person name="Salamov A."/>
            <person name="Samejima M."/>
            <person name="Schmutz J."/>
            <person name="Slot J.C."/>
            <person name="St John F."/>
            <person name="Stenlid J."/>
            <person name="Sun H."/>
            <person name="Sun S."/>
            <person name="Syed K."/>
            <person name="Tsang A."/>
            <person name="Wiebenga A."/>
            <person name="Young D."/>
            <person name="Pisabarro A."/>
            <person name="Eastwood D.C."/>
            <person name="Martin F."/>
            <person name="Cullen D."/>
            <person name="Grigoriev I.V."/>
            <person name="Hibbett D.S."/>
        </authorList>
    </citation>
    <scope>NUCLEOTIDE SEQUENCE [LARGE SCALE GENOMIC DNA]</scope>
    <source>
        <strain evidence="4 5">ATCC 11539</strain>
    </source>
</reference>
<dbReference type="InterPro" id="IPR029476">
    <property type="entry name" value="DNase_NucA_NucB"/>
</dbReference>
<proteinExistence type="predicted"/>
<evidence type="ECO:0000256" key="1">
    <source>
        <dbReference type="SAM" id="MobiDB-lite"/>
    </source>
</evidence>
<dbReference type="AlphaFoldDB" id="S7QBX0"/>
<dbReference type="GeneID" id="19299195"/>
<dbReference type="Proteomes" id="UP000030669">
    <property type="component" value="Unassembled WGS sequence"/>
</dbReference>
<feature type="compositionally biased region" description="Basic and acidic residues" evidence="1">
    <location>
        <begin position="152"/>
        <end position="164"/>
    </location>
</feature>
<name>S7QBX0_GLOTA</name>